<evidence type="ECO:0000256" key="1">
    <source>
        <dbReference type="ARBA" id="ARBA00001927"/>
    </source>
</evidence>
<reference evidence="20 21" key="1">
    <citation type="submission" date="2024-06" db="EMBL/GenBank/DDBJ databases">
        <title>Genomic Encyclopedia of Type Strains, Phase IV (KMG-IV): sequencing the most valuable type-strain genomes for metagenomic binning, comparative biology and taxonomic classification.</title>
        <authorList>
            <person name="Goeker M."/>
        </authorList>
    </citation>
    <scope>NUCLEOTIDE SEQUENCE [LARGE SCALE GENOMIC DNA]</scope>
    <source>
        <strain evidence="20 21">DSM 29780</strain>
    </source>
</reference>
<evidence type="ECO:0000256" key="3">
    <source>
        <dbReference type="ARBA" id="ARBA00004196"/>
    </source>
</evidence>
<protein>
    <recommendedName>
        <fullName evidence="6">hydrogenase (acceptor)</fullName>
        <ecNumber evidence="6">1.12.99.6</ecNumber>
    </recommendedName>
</protein>
<dbReference type="PANTHER" id="PTHR30013:SF5">
    <property type="entry name" value="HYDROGENASE SMALL SUBUNIT"/>
    <property type="match status" value="1"/>
</dbReference>
<name>A0ABV2J0C9_9HYPH</name>
<evidence type="ECO:0000256" key="13">
    <source>
        <dbReference type="ARBA" id="ARBA00023014"/>
    </source>
</evidence>
<dbReference type="PANTHER" id="PTHR30013">
    <property type="entry name" value="NIFE / NIFESE HYDROGENASE SMALL SUBUNIT FAMILY MEMBER"/>
    <property type="match status" value="1"/>
</dbReference>
<keyword evidence="9" id="KW-0479">Metal-binding</keyword>
<dbReference type="Gene3D" id="3.40.50.700">
    <property type="entry name" value="NADH:ubiquinone oxidoreductase-like, 20kDa subunit"/>
    <property type="match status" value="1"/>
</dbReference>
<keyword evidence="11 20" id="KW-0560">Oxidoreductase</keyword>
<gene>
    <name evidence="20" type="ORF">ABID16_002539</name>
</gene>
<evidence type="ECO:0000256" key="11">
    <source>
        <dbReference type="ARBA" id="ARBA00023002"/>
    </source>
</evidence>
<dbReference type="InterPro" id="IPR027394">
    <property type="entry name" value="Cytochrome-c3_hydrogenase_C"/>
</dbReference>
<evidence type="ECO:0000256" key="17">
    <source>
        <dbReference type="SAM" id="MobiDB-lite"/>
    </source>
</evidence>
<keyword evidence="21" id="KW-1185">Reference proteome</keyword>
<evidence type="ECO:0000256" key="7">
    <source>
        <dbReference type="ARBA" id="ARBA00022475"/>
    </source>
</evidence>
<dbReference type="EMBL" id="JBEPMB010000003">
    <property type="protein sequence ID" value="MET3614202.1"/>
    <property type="molecule type" value="Genomic_DNA"/>
</dbReference>
<dbReference type="EC" id="1.12.99.6" evidence="6"/>
<evidence type="ECO:0000256" key="2">
    <source>
        <dbReference type="ARBA" id="ARBA00001966"/>
    </source>
</evidence>
<evidence type="ECO:0000256" key="16">
    <source>
        <dbReference type="ARBA" id="ARBA00048757"/>
    </source>
</evidence>
<keyword evidence="12" id="KW-0408">Iron</keyword>
<comment type="cofactor">
    <cofactor evidence="1">
        <name>[3Fe-4S] cluster</name>
        <dbReference type="ChEBI" id="CHEBI:21137"/>
    </cofactor>
</comment>
<accession>A0ABV2J0C9</accession>
<comment type="subunit">
    <text evidence="5">Heterodimer of a large and a small subunit.</text>
</comment>
<feature type="domain" description="Cytochrome-c3 hydrogenase C-terminal" evidence="19">
    <location>
        <begin position="208"/>
        <end position="280"/>
    </location>
</feature>
<feature type="region of interest" description="Disordered" evidence="17">
    <location>
        <begin position="314"/>
        <end position="340"/>
    </location>
</feature>
<dbReference type="InterPro" id="IPR037024">
    <property type="entry name" value="NiFe_Hase_small_N_sf"/>
</dbReference>
<keyword evidence="10" id="KW-0732">Signal</keyword>
<dbReference type="PIRSF" id="PIRSF000310">
    <property type="entry name" value="NiFe_hyd_ssu"/>
    <property type="match status" value="1"/>
</dbReference>
<comment type="similarity">
    <text evidence="4">Belongs to the [NiFe]/[NiFeSe] hydrogenase small subunit family.</text>
</comment>
<keyword evidence="13" id="KW-0411">Iron-sulfur</keyword>
<dbReference type="SUPFAM" id="SSF56770">
    <property type="entry name" value="HydA/Nqo6-like"/>
    <property type="match status" value="1"/>
</dbReference>
<evidence type="ECO:0000259" key="18">
    <source>
        <dbReference type="Pfam" id="PF01058"/>
    </source>
</evidence>
<evidence type="ECO:0000256" key="15">
    <source>
        <dbReference type="ARBA" id="ARBA00023291"/>
    </source>
</evidence>
<evidence type="ECO:0000313" key="20">
    <source>
        <dbReference type="EMBL" id="MET3614202.1"/>
    </source>
</evidence>
<comment type="catalytic activity">
    <reaction evidence="16">
        <text>H2 + A = AH2</text>
        <dbReference type="Rhea" id="RHEA:12116"/>
        <dbReference type="ChEBI" id="CHEBI:13193"/>
        <dbReference type="ChEBI" id="CHEBI:17499"/>
        <dbReference type="ChEBI" id="CHEBI:18276"/>
        <dbReference type="EC" id="1.12.99.6"/>
    </reaction>
</comment>
<comment type="caution">
    <text evidence="20">The sequence shown here is derived from an EMBL/GenBank/DDBJ whole genome shotgun (WGS) entry which is preliminary data.</text>
</comment>
<evidence type="ECO:0000256" key="4">
    <source>
        <dbReference type="ARBA" id="ARBA00006605"/>
    </source>
</evidence>
<comment type="cofactor">
    <cofactor evidence="2">
        <name>[4Fe-4S] cluster</name>
        <dbReference type="ChEBI" id="CHEBI:49883"/>
    </cofactor>
</comment>
<evidence type="ECO:0000259" key="19">
    <source>
        <dbReference type="Pfam" id="PF14720"/>
    </source>
</evidence>
<dbReference type="Proteomes" id="UP001549047">
    <property type="component" value="Unassembled WGS sequence"/>
</dbReference>
<evidence type="ECO:0000313" key="21">
    <source>
        <dbReference type="Proteomes" id="UP001549047"/>
    </source>
</evidence>
<dbReference type="Gene3D" id="4.10.480.10">
    <property type="entry name" value="Cytochrome-c3 hydrogenase, C-terminal domain"/>
    <property type="match status" value="1"/>
</dbReference>
<evidence type="ECO:0000256" key="14">
    <source>
        <dbReference type="ARBA" id="ARBA00023136"/>
    </source>
</evidence>
<evidence type="ECO:0000256" key="12">
    <source>
        <dbReference type="ARBA" id="ARBA00023004"/>
    </source>
</evidence>
<comment type="subcellular location">
    <subcellularLocation>
        <location evidence="3">Cell envelope</location>
    </subcellularLocation>
</comment>
<evidence type="ECO:0000256" key="6">
    <source>
        <dbReference type="ARBA" id="ARBA00012082"/>
    </source>
</evidence>
<evidence type="ECO:0000256" key="10">
    <source>
        <dbReference type="ARBA" id="ARBA00022729"/>
    </source>
</evidence>
<sequence length="340" mass="36088">MNAVTPSRANKTLLWLQAGSCGGCTMSVLEVGAKGFMRELQAFGIDLLWHPSLSEESGSEAIEIFEDVAEGRRPLDILCIEGSIMMGPDGTGLYSRMAGTGKTTLDWVRRLAPRANYCVAVGTCAAFGGIPAAQPFSEDVSGLQYGDGLEGGALGREFRSLSGMPVINISGCAPHPGWIMETLGAIAFDEFAYTDLDKLGRPRFYAKTLAHHGCDRNEYYEFKASAEKLSDLGCMMEHLGCKATQAVGDCNQRAWNGGGSCTHGGFSCIACTSPGFEAANGFLKTPKVAGIPVGLPLDMPKAWFVALAALSKSATPDRVRKNATSDRVTTDPQRGKAGPK</sequence>
<keyword evidence="15" id="KW-0003">3Fe-4S</keyword>
<dbReference type="RefSeq" id="WP_354556712.1">
    <property type="nucleotide sequence ID" value="NZ_JBEPMB010000003.1"/>
</dbReference>
<organism evidence="20 21">
    <name type="scientific">Rhizobium aquaticum</name>
    <dbReference type="NCBI Taxonomy" id="1549636"/>
    <lineage>
        <taxon>Bacteria</taxon>
        <taxon>Pseudomonadati</taxon>
        <taxon>Pseudomonadota</taxon>
        <taxon>Alphaproteobacteria</taxon>
        <taxon>Hyphomicrobiales</taxon>
        <taxon>Rhizobiaceae</taxon>
        <taxon>Rhizobium/Agrobacterium group</taxon>
        <taxon>Rhizobium</taxon>
    </lineage>
</organism>
<evidence type="ECO:0000256" key="9">
    <source>
        <dbReference type="ARBA" id="ARBA00022723"/>
    </source>
</evidence>
<dbReference type="InterPro" id="IPR006137">
    <property type="entry name" value="NADH_UbQ_OxRdtase-like_20kDa"/>
</dbReference>
<dbReference type="GO" id="GO:0008901">
    <property type="term" value="F:ferredoxin hydrogenase activity"/>
    <property type="evidence" value="ECO:0007669"/>
    <property type="project" value="UniProtKB-EC"/>
</dbReference>
<dbReference type="InterPro" id="IPR001821">
    <property type="entry name" value="NiFe_hydrogenase_ssu"/>
</dbReference>
<feature type="domain" description="NADH:ubiquinone oxidoreductase-like 20kDa subunit" evidence="18">
    <location>
        <begin position="21"/>
        <end position="185"/>
    </location>
</feature>
<evidence type="ECO:0000256" key="8">
    <source>
        <dbReference type="ARBA" id="ARBA00022485"/>
    </source>
</evidence>
<keyword evidence="8" id="KW-0004">4Fe-4S</keyword>
<evidence type="ECO:0000256" key="5">
    <source>
        <dbReference type="ARBA" id="ARBA00011771"/>
    </source>
</evidence>
<keyword evidence="14" id="KW-0472">Membrane</keyword>
<dbReference type="Pfam" id="PF01058">
    <property type="entry name" value="Oxidored_q6"/>
    <property type="match status" value="1"/>
</dbReference>
<keyword evidence="7" id="KW-1003">Cell membrane</keyword>
<proteinExistence type="inferred from homology"/>
<dbReference type="InterPro" id="IPR037148">
    <property type="entry name" value="NiFe-Hase_small_C_sf"/>
</dbReference>
<feature type="compositionally biased region" description="Basic and acidic residues" evidence="17">
    <location>
        <begin position="315"/>
        <end position="324"/>
    </location>
</feature>
<dbReference type="Pfam" id="PF14720">
    <property type="entry name" value="NiFe_hyd_SSU_C"/>
    <property type="match status" value="1"/>
</dbReference>